<dbReference type="InterPro" id="IPR044736">
    <property type="entry name" value="Gid1/RanBPM/SPLA_SPRY"/>
</dbReference>
<name>A0A9Q0LCE1_ANAIG</name>
<dbReference type="Gene3D" id="2.60.120.920">
    <property type="match status" value="1"/>
</dbReference>
<organism evidence="3 4">
    <name type="scientific">Anaeramoeba ignava</name>
    <name type="common">Anaerobic marine amoeba</name>
    <dbReference type="NCBI Taxonomy" id="1746090"/>
    <lineage>
        <taxon>Eukaryota</taxon>
        <taxon>Metamonada</taxon>
        <taxon>Anaeramoebidae</taxon>
        <taxon>Anaeramoeba</taxon>
    </lineage>
</organism>
<evidence type="ECO:0000256" key="1">
    <source>
        <dbReference type="SAM" id="Coils"/>
    </source>
</evidence>
<sequence length="572" mass="65680">MKYLKNLIQKKKVVSKQEKLEAFSKSVKPDVQTRKSEAVDLCHYSISVPVSVKRDQSALVPIFQGNFGGEQVCVYNESVRAKNPMSTMLFKNTTGLILEGGPITMYEKGEYIGEGMLDTIQPNDDKLIPYAVELGCIVTTSNGTQSQSTHQSVVSNGILSTQRFYYYWKKYEINNKSTKKLDFILEHPITYQTNLFNTMDPYEKTDNYYRFRFPIPPKQKIVFVAVERKQLSDTFYLDNLNDHQIVTWHSQNLIDEKTKQILHEMATKFQIRADLNNQISRAKSELNDHFRNQRRITQNMKSLRDTSDQRKLRDRYVQELTTSEDEIEKIRENIKKLEKNLHVLQTSLTKEVNALRYETILNVPKPVLPQSQIKIQADKLNQKLTHFHEKGDEALPSGFDQDYIKLGIECDSELGTLHDKRDHEEECIVRSNFPIPDFVKIYYFEMTVEDPGKSEAIAIGAVPDDHTLKGMPGWENSIGYHGDDGNMFFCDGQGAKLGPTYSKNDTVGFGLDRTTKNAFFTHNGKLVKVIPDNKFALFSKTLYPCIGLASQNAKITVNFGTIPFLYKLESKY</sequence>
<evidence type="ECO:0000313" key="4">
    <source>
        <dbReference type="Proteomes" id="UP001149090"/>
    </source>
</evidence>
<keyword evidence="4" id="KW-1185">Reference proteome</keyword>
<gene>
    <name evidence="3" type="ORF">M0811_10820</name>
</gene>
<dbReference type="PANTHER" id="PTHR12864">
    <property type="entry name" value="RAN BINDING PROTEIN 9-RELATED"/>
    <property type="match status" value="1"/>
</dbReference>
<dbReference type="Proteomes" id="UP001149090">
    <property type="component" value="Unassembled WGS sequence"/>
</dbReference>
<accession>A0A9Q0LCE1</accession>
<dbReference type="PROSITE" id="PS50188">
    <property type="entry name" value="B302_SPRY"/>
    <property type="match status" value="1"/>
</dbReference>
<dbReference type="Pfam" id="PF00622">
    <property type="entry name" value="SPRY"/>
    <property type="match status" value="1"/>
</dbReference>
<dbReference type="SMART" id="SM00449">
    <property type="entry name" value="SPRY"/>
    <property type="match status" value="1"/>
</dbReference>
<evidence type="ECO:0000259" key="2">
    <source>
        <dbReference type="PROSITE" id="PS50188"/>
    </source>
</evidence>
<evidence type="ECO:0000313" key="3">
    <source>
        <dbReference type="EMBL" id="KAJ5070551.1"/>
    </source>
</evidence>
<dbReference type="EMBL" id="JAPDFW010000094">
    <property type="protein sequence ID" value="KAJ5070551.1"/>
    <property type="molecule type" value="Genomic_DNA"/>
</dbReference>
<protein>
    <submittedName>
        <fullName evidence="3">Ran-binding protein m</fullName>
    </submittedName>
</protein>
<keyword evidence="1" id="KW-0175">Coiled coil</keyword>
<dbReference type="InterPro" id="IPR001870">
    <property type="entry name" value="B30.2/SPRY"/>
</dbReference>
<dbReference type="AlphaFoldDB" id="A0A9Q0LCE1"/>
<comment type="caution">
    <text evidence="3">The sequence shown here is derived from an EMBL/GenBank/DDBJ whole genome shotgun (WGS) entry which is preliminary data.</text>
</comment>
<dbReference type="OrthoDB" id="25503at2759"/>
<reference evidence="3" key="1">
    <citation type="submission" date="2022-10" db="EMBL/GenBank/DDBJ databases">
        <title>Novel sulphate-reducing endosymbionts in the free-living metamonad Anaeramoeba.</title>
        <authorList>
            <person name="Jerlstrom-Hultqvist J."/>
            <person name="Cepicka I."/>
            <person name="Gallot-Lavallee L."/>
            <person name="Salas-Leiva D."/>
            <person name="Curtis B.A."/>
            <person name="Zahonova K."/>
            <person name="Pipaliya S."/>
            <person name="Dacks J."/>
            <person name="Roger A.J."/>
        </authorList>
    </citation>
    <scope>NUCLEOTIDE SEQUENCE</scope>
    <source>
        <strain evidence="3">BMAN</strain>
    </source>
</reference>
<dbReference type="InterPro" id="IPR043136">
    <property type="entry name" value="B30.2/SPRY_sf"/>
</dbReference>
<dbReference type="CDD" id="cd12885">
    <property type="entry name" value="SPRY_RanBP_like"/>
    <property type="match status" value="1"/>
</dbReference>
<dbReference type="InterPro" id="IPR013320">
    <property type="entry name" value="ConA-like_dom_sf"/>
</dbReference>
<dbReference type="InterPro" id="IPR003877">
    <property type="entry name" value="SPRY_dom"/>
</dbReference>
<feature type="coiled-coil region" evidence="1">
    <location>
        <begin position="272"/>
        <end position="347"/>
    </location>
</feature>
<dbReference type="InterPro" id="IPR050618">
    <property type="entry name" value="Ubq-SigPath_Reg"/>
</dbReference>
<proteinExistence type="predicted"/>
<feature type="domain" description="B30.2/SPRY" evidence="2">
    <location>
        <begin position="363"/>
        <end position="564"/>
    </location>
</feature>
<dbReference type="SUPFAM" id="SSF49899">
    <property type="entry name" value="Concanavalin A-like lectins/glucanases"/>
    <property type="match status" value="1"/>
</dbReference>